<evidence type="ECO:0000313" key="8">
    <source>
        <dbReference type="EMBL" id="KFZ38430.1"/>
    </source>
</evidence>
<dbReference type="STRING" id="1515746.HR45_03025"/>
<gene>
    <name evidence="8" type="ORF">HR45_03025</name>
</gene>
<dbReference type="PANTHER" id="PTHR30629:SF2">
    <property type="entry name" value="PROPHAGE INTEGRASE INTS-RELATED"/>
    <property type="match status" value="1"/>
</dbReference>
<protein>
    <submittedName>
        <fullName evidence="8">Integrase</fullName>
    </submittedName>
</protein>
<evidence type="ECO:0000256" key="5">
    <source>
        <dbReference type="PROSITE-ProRule" id="PRU01248"/>
    </source>
</evidence>
<proteinExistence type="inferred from homology"/>
<dbReference type="SUPFAM" id="SSF56349">
    <property type="entry name" value="DNA breaking-rejoining enzymes"/>
    <property type="match status" value="1"/>
</dbReference>
<keyword evidence="9" id="KW-1185">Reference proteome</keyword>
<comment type="similarity">
    <text evidence="1">Belongs to the 'phage' integrase family.</text>
</comment>
<evidence type="ECO:0000256" key="1">
    <source>
        <dbReference type="ARBA" id="ARBA00008857"/>
    </source>
</evidence>
<dbReference type="Pfam" id="PF00589">
    <property type="entry name" value="Phage_integrase"/>
    <property type="match status" value="1"/>
</dbReference>
<dbReference type="EMBL" id="JPEO01000002">
    <property type="protein sequence ID" value="KFZ38430.1"/>
    <property type="molecule type" value="Genomic_DNA"/>
</dbReference>
<dbReference type="InterPro" id="IPR013762">
    <property type="entry name" value="Integrase-like_cat_sf"/>
</dbReference>
<dbReference type="AlphaFoldDB" id="A0A094JEV4"/>
<dbReference type="Gene3D" id="1.10.150.130">
    <property type="match status" value="1"/>
</dbReference>
<dbReference type="InterPro" id="IPR044068">
    <property type="entry name" value="CB"/>
</dbReference>
<dbReference type="InterPro" id="IPR011010">
    <property type="entry name" value="DNA_brk_join_enz"/>
</dbReference>
<dbReference type="GO" id="GO:0015074">
    <property type="term" value="P:DNA integration"/>
    <property type="evidence" value="ECO:0007669"/>
    <property type="project" value="UniProtKB-KW"/>
</dbReference>
<dbReference type="GO" id="GO:0003677">
    <property type="term" value="F:DNA binding"/>
    <property type="evidence" value="ECO:0007669"/>
    <property type="project" value="UniProtKB-UniRule"/>
</dbReference>
<sequence>MAAMTAKEAATAQPKDKDYKLSDEKGLYLLVKKTGRKYWRMKYRYLGKEKILAIGVYPDVSLKDARASRDEARKLLGQDIDPNESKQQAKQQAMMSAANSLEAVALDWLKVRSADKSASYQTRVQRALELDVFPTLGKLPIAEINAPKLLAVLRLVEKRGALETAHKLKNYISLIFRYAIACGLAERDPASDLRGALTTRQVNHRAAIITPADAGRLMVRIDSFDGTTTVKHALKLSALFFCRPGELRQLEWSEVNWKEKVIEIPAEKMKMRESHMIPLCDQAVELLQELYAINSRSKYVFPSARGASRPMSENAVRTALRTMGYANEDMTPHGFRAMARTLLDEVLGYRIEWIEQQLAHAVKDANGRAYNRTKHLAQRFEMMQRWADYLEELKAQAEVGNVISANFARG</sequence>
<evidence type="ECO:0000256" key="4">
    <source>
        <dbReference type="ARBA" id="ARBA00023172"/>
    </source>
</evidence>
<dbReference type="InterPro" id="IPR010998">
    <property type="entry name" value="Integrase_recombinase_N"/>
</dbReference>
<dbReference type="InterPro" id="IPR050808">
    <property type="entry name" value="Phage_Integrase"/>
</dbReference>
<dbReference type="Gene3D" id="3.30.160.390">
    <property type="entry name" value="Integrase, DNA-binding domain"/>
    <property type="match status" value="1"/>
</dbReference>
<dbReference type="InterPro" id="IPR053876">
    <property type="entry name" value="Phage_int_M"/>
</dbReference>
<dbReference type="RefSeq" id="WP_037439612.1">
    <property type="nucleotide sequence ID" value="NZ_JPEO01000002.1"/>
</dbReference>
<dbReference type="InterPro" id="IPR025166">
    <property type="entry name" value="Integrase_DNA_bind_dom"/>
</dbReference>
<keyword evidence="4" id="KW-0233">DNA recombination</keyword>
<evidence type="ECO:0000259" key="7">
    <source>
        <dbReference type="PROSITE" id="PS51900"/>
    </source>
</evidence>
<dbReference type="CDD" id="cd00801">
    <property type="entry name" value="INT_P4_C"/>
    <property type="match status" value="1"/>
</dbReference>
<accession>A0A094JEV4</accession>
<evidence type="ECO:0000256" key="3">
    <source>
        <dbReference type="ARBA" id="ARBA00023125"/>
    </source>
</evidence>
<reference evidence="8 9" key="1">
    <citation type="submission" date="2014-06" db="EMBL/GenBank/DDBJ databases">
        <title>Shewanella sp. YQH10.</title>
        <authorList>
            <person name="Liu Y."/>
            <person name="Zeng R."/>
        </authorList>
    </citation>
    <scope>NUCLEOTIDE SEQUENCE [LARGE SCALE GENOMIC DNA]</scope>
    <source>
        <strain evidence="8 9">YQH10</strain>
    </source>
</reference>
<dbReference type="InterPro" id="IPR038488">
    <property type="entry name" value="Integrase_DNA-bd_sf"/>
</dbReference>
<dbReference type="Gene3D" id="1.10.443.10">
    <property type="entry name" value="Intergrase catalytic core"/>
    <property type="match status" value="1"/>
</dbReference>
<dbReference type="GO" id="GO:0006310">
    <property type="term" value="P:DNA recombination"/>
    <property type="evidence" value="ECO:0007669"/>
    <property type="project" value="UniProtKB-KW"/>
</dbReference>
<organism evidence="8 9">
    <name type="scientific">Shewanella mangrovi</name>
    <dbReference type="NCBI Taxonomy" id="1515746"/>
    <lineage>
        <taxon>Bacteria</taxon>
        <taxon>Pseudomonadati</taxon>
        <taxon>Pseudomonadota</taxon>
        <taxon>Gammaproteobacteria</taxon>
        <taxon>Alteromonadales</taxon>
        <taxon>Shewanellaceae</taxon>
        <taxon>Shewanella</taxon>
    </lineage>
</organism>
<dbReference type="PANTHER" id="PTHR30629">
    <property type="entry name" value="PROPHAGE INTEGRASE"/>
    <property type="match status" value="1"/>
</dbReference>
<feature type="domain" description="Tyr recombinase" evidence="6">
    <location>
        <begin position="204"/>
        <end position="388"/>
    </location>
</feature>
<dbReference type="eggNOG" id="COG0582">
    <property type="taxonomic scope" value="Bacteria"/>
</dbReference>
<evidence type="ECO:0000259" key="6">
    <source>
        <dbReference type="PROSITE" id="PS51898"/>
    </source>
</evidence>
<dbReference type="InterPro" id="IPR002104">
    <property type="entry name" value="Integrase_catalytic"/>
</dbReference>
<evidence type="ECO:0000256" key="2">
    <source>
        <dbReference type="ARBA" id="ARBA00022908"/>
    </source>
</evidence>
<dbReference type="Proteomes" id="UP000029264">
    <property type="component" value="Unassembled WGS sequence"/>
</dbReference>
<keyword evidence="3 5" id="KW-0238">DNA-binding</keyword>
<comment type="caution">
    <text evidence="8">The sequence shown here is derived from an EMBL/GenBank/DDBJ whole genome shotgun (WGS) entry which is preliminary data.</text>
</comment>
<dbReference type="OrthoDB" id="9795573at2"/>
<dbReference type="Pfam" id="PF13356">
    <property type="entry name" value="Arm-DNA-bind_3"/>
    <property type="match status" value="1"/>
</dbReference>
<name>A0A094JEV4_9GAMM</name>
<dbReference type="Pfam" id="PF22022">
    <property type="entry name" value="Phage_int_M"/>
    <property type="match status" value="1"/>
</dbReference>
<evidence type="ECO:0000313" key="9">
    <source>
        <dbReference type="Proteomes" id="UP000029264"/>
    </source>
</evidence>
<dbReference type="PROSITE" id="PS51898">
    <property type="entry name" value="TYR_RECOMBINASE"/>
    <property type="match status" value="1"/>
</dbReference>
<keyword evidence="2" id="KW-0229">DNA integration</keyword>
<dbReference type="PROSITE" id="PS51900">
    <property type="entry name" value="CB"/>
    <property type="match status" value="1"/>
</dbReference>
<feature type="domain" description="Core-binding (CB)" evidence="7">
    <location>
        <begin position="99"/>
        <end position="180"/>
    </location>
</feature>